<feature type="compositionally biased region" description="Basic and acidic residues" evidence="1">
    <location>
        <begin position="115"/>
        <end position="124"/>
    </location>
</feature>
<reference evidence="2" key="2">
    <citation type="submission" date="2022-01" db="EMBL/GenBank/DDBJ databases">
        <authorList>
            <person name="Yamashiro T."/>
            <person name="Shiraishi A."/>
            <person name="Satake H."/>
            <person name="Nakayama K."/>
        </authorList>
    </citation>
    <scope>NUCLEOTIDE SEQUENCE</scope>
</reference>
<organism evidence="2 3">
    <name type="scientific">Tanacetum coccineum</name>
    <dbReference type="NCBI Taxonomy" id="301880"/>
    <lineage>
        <taxon>Eukaryota</taxon>
        <taxon>Viridiplantae</taxon>
        <taxon>Streptophyta</taxon>
        <taxon>Embryophyta</taxon>
        <taxon>Tracheophyta</taxon>
        <taxon>Spermatophyta</taxon>
        <taxon>Magnoliopsida</taxon>
        <taxon>eudicotyledons</taxon>
        <taxon>Gunneridae</taxon>
        <taxon>Pentapetalae</taxon>
        <taxon>asterids</taxon>
        <taxon>campanulids</taxon>
        <taxon>Asterales</taxon>
        <taxon>Asteraceae</taxon>
        <taxon>Asteroideae</taxon>
        <taxon>Anthemideae</taxon>
        <taxon>Anthemidinae</taxon>
        <taxon>Tanacetum</taxon>
    </lineage>
</organism>
<feature type="region of interest" description="Disordered" evidence="1">
    <location>
        <begin position="66"/>
        <end position="124"/>
    </location>
</feature>
<reference evidence="2" key="1">
    <citation type="journal article" date="2022" name="Int. J. Mol. Sci.">
        <title>Draft Genome of Tanacetum Coccineum: Genomic Comparison of Closely Related Tanacetum-Family Plants.</title>
        <authorList>
            <person name="Yamashiro T."/>
            <person name="Shiraishi A."/>
            <person name="Nakayama K."/>
            <person name="Satake H."/>
        </authorList>
    </citation>
    <scope>NUCLEOTIDE SEQUENCE</scope>
</reference>
<keyword evidence="3" id="KW-1185">Reference proteome</keyword>
<evidence type="ECO:0008006" key="4">
    <source>
        <dbReference type="Google" id="ProtNLM"/>
    </source>
</evidence>
<feature type="compositionally biased region" description="Basic and acidic residues" evidence="1">
    <location>
        <begin position="91"/>
        <end position="107"/>
    </location>
</feature>
<dbReference type="EMBL" id="BQNB010020532">
    <property type="protein sequence ID" value="GJT97000.1"/>
    <property type="molecule type" value="Genomic_DNA"/>
</dbReference>
<evidence type="ECO:0000313" key="2">
    <source>
        <dbReference type="EMBL" id="GJT97000.1"/>
    </source>
</evidence>
<name>A0ABQ5IAG1_9ASTR</name>
<sequence length="213" mass="24448">MERFKNAIFKQREEINDRMAEMFGLLKELTASKTPEKVLMREEARHLITKNINSISLIRIEEGENRENNGQIDKNVMEPGKSDEEESPEGTDTKNEVERKVDDEPAKSVKKKIPKNKEDEPARVSGSHDVRYYLKHRINEKLIKGLVENQKFNDSLSATRVGKMKRKTYNLLPNGLVHNVILKKKITRKEDIGGNFQIPCNIGGLKHTNALVD</sequence>
<evidence type="ECO:0000256" key="1">
    <source>
        <dbReference type="SAM" id="MobiDB-lite"/>
    </source>
</evidence>
<evidence type="ECO:0000313" key="3">
    <source>
        <dbReference type="Proteomes" id="UP001151760"/>
    </source>
</evidence>
<protein>
    <recommendedName>
        <fullName evidence="4">Translocon at the inner envelope membrane of chloroplasts 214</fullName>
    </recommendedName>
</protein>
<dbReference type="Proteomes" id="UP001151760">
    <property type="component" value="Unassembled WGS sequence"/>
</dbReference>
<gene>
    <name evidence="2" type="ORF">Tco_1092518</name>
</gene>
<accession>A0ABQ5IAG1</accession>
<comment type="caution">
    <text evidence="2">The sequence shown here is derived from an EMBL/GenBank/DDBJ whole genome shotgun (WGS) entry which is preliminary data.</text>
</comment>
<proteinExistence type="predicted"/>